<feature type="compositionally biased region" description="Polar residues" evidence="1">
    <location>
        <begin position="1"/>
        <end position="12"/>
    </location>
</feature>
<evidence type="ECO:0000256" key="1">
    <source>
        <dbReference type="SAM" id="MobiDB-lite"/>
    </source>
</evidence>
<feature type="region of interest" description="Disordered" evidence="1">
    <location>
        <begin position="46"/>
        <end position="75"/>
    </location>
</feature>
<evidence type="ECO:0000313" key="2">
    <source>
        <dbReference type="EMBL" id="PSS19967.1"/>
    </source>
</evidence>
<dbReference type="OrthoDB" id="4757558at2759"/>
<feature type="region of interest" description="Disordered" evidence="1">
    <location>
        <begin position="863"/>
        <end position="966"/>
    </location>
</feature>
<evidence type="ECO:0000313" key="3">
    <source>
        <dbReference type="Proteomes" id="UP000241818"/>
    </source>
</evidence>
<keyword evidence="3" id="KW-1185">Reference proteome</keyword>
<feature type="compositionally biased region" description="Basic and acidic residues" evidence="1">
    <location>
        <begin position="658"/>
        <end position="672"/>
    </location>
</feature>
<dbReference type="RefSeq" id="XP_024721237.1">
    <property type="nucleotide sequence ID" value="XM_024865631.1"/>
</dbReference>
<feature type="compositionally biased region" description="Polar residues" evidence="1">
    <location>
        <begin position="63"/>
        <end position="73"/>
    </location>
</feature>
<feature type="compositionally biased region" description="Polar residues" evidence="1">
    <location>
        <begin position="46"/>
        <end position="55"/>
    </location>
</feature>
<name>A0A2T3B2T7_AMORE</name>
<dbReference type="GeneID" id="36573712"/>
<feature type="compositionally biased region" description="Polar residues" evidence="1">
    <location>
        <begin position="417"/>
        <end position="440"/>
    </location>
</feature>
<reference evidence="2 3" key="1">
    <citation type="journal article" date="2018" name="New Phytol.">
        <title>Comparative genomics and transcriptomics depict ericoid mycorrhizal fungi as versatile saprotrophs and plant mutualists.</title>
        <authorList>
            <person name="Martino E."/>
            <person name="Morin E."/>
            <person name="Grelet G.A."/>
            <person name="Kuo A."/>
            <person name="Kohler A."/>
            <person name="Daghino S."/>
            <person name="Barry K.W."/>
            <person name="Cichocki N."/>
            <person name="Clum A."/>
            <person name="Dockter R.B."/>
            <person name="Hainaut M."/>
            <person name="Kuo R.C."/>
            <person name="LaButti K."/>
            <person name="Lindahl B.D."/>
            <person name="Lindquist E.A."/>
            <person name="Lipzen A."/>
            <person name="Khouja H.R."/>
            <person name="Magnuson J."/>
            <person name="Murat C."/>
            <person name="Ohm R.A."/>
            <person name="Singer S.W."/>
            <person name="Spatafora J.W."/>
            <person name="Wang M."/>
            <person name="Veneault-Fourrey C."/>
            <person name="Henrissat B."/>
            <person name="Grigoriev I.V."/>
            <person name="Martin F.M."/>
            <person name="Perotto S."/>
        </authorList>
    </citation>
    <scope>NUCLEOTIDE SEQUENCE [LARGE SCALE GENOMIC DNA]</scope>
    <source>
        <strain evidence="2 3">ATCC 22711</strain>
    </source>
</reference>
<feature type="compositionally biased region" description="Basic and acidic residues" evidence="1">
    <location>
        <begin position="735"/>
        <end position="745"/>
    </location>
</feature>
<feature type="compositionally biased region" description="Polar residues" evidence="1">
    <location>
        <begin position="560"/>
        <end position="574"/>
    </location>
</feature>
<feature type="compositionally biased region" description="Polar residues" evidence="1">
    <location>
        <begin position="910"/>
        <end position="921"/>
    </location>
</feature>
<feature type="compositionally biased region" description="Basic and acidic residues" evidence="1">
    <location>
        <begin position="756"/>
        <end position="766"/>
    </location>
</feature>
<accession>A0A2T3B2T7</accession>
<feature type="compositionally biased region" description="Polar residues" evidence="1">
    <location>
        <begin position="938"/>
        <end position="949"/>
    </location>
</feature>
<feature type="region of interest" description="Disordered" evidence="1">
    <location>
        <begin position="413"/>
        <end position="442"/>
    </location>
</feature>
<feature type="compositionally biased region" description="Polar residues" evidence="1">
    <location>
        <begin position="624"/>
        <end position="655"/>
    </location>
</feature>
<dbReference type="AlphaFoldDB" id="A0A2T3B2T7"/>
<sequence>MEGSSIWSSSEGATDLCREADSADRIHADTPEDQLLPLASLQYHSSTQTSPSQLLHDSGEALASSSNPTTSHSILRDPNFLDLVRSSDVSTIASGFGFARSNQHRHVESLEPKDFSTGADSANDNNLTESISSAQLGRSEFFASVDHRNRTAEAISLEELIQNTLRSSASASEALRQFTVHRLSSYLADLPPDWKAMGLYSAFLVNYSKTELALPEGKMSIEPKVFEAGFNTRLCTRSLRLYPDKPPPMVRYKLHGSHRQFAAFMGEETVHMRGIAAWSVLVDVMSESSYVFPLSPGFEKLAANFFNGNTVHDADYYESISDAKQENELESGPQDQTLLHGINYVITYYQGDWSEILRGDVIHRDSVLAIFLQDLIMNNELEESVRRRSPFQGLVVREQTQLIKAAERDLSDEAVASQRTVSTTVDQTNDPVTDTTNTSADKAKSIVANTHFPSVVNESNDSFSNGNNGSKKIADNTGHLALDLRISHSMGTADSLAKDEPMKINQADGKTRRKRKKNKGKSKQVPASETASDTKCVPSGFARSSSHKPSEVGTSKEDQPGTSDQPSKQEQPGTSDKPPDDEEGGAWSVVQSKSSRKSSKLTRGLGKSTSSRHASDHLAGQSFKDATTLSNQSFQMNPPQQPSRQSRKYGTSLNPQGPHREQNTSTRKDAHLQKSRKSQATYKPALNPTMGQTEKLVANMESVVKGVEKNKIINSDEFSAIPSKASASPTPAEQEVSKDVEEPHHFTASSCPMKDASSDRGTDDNSSKGSGSGPSHHIPTSIKDVEDGPHVHLAAADGVVDLPEVPNEPPPTDQDFQHSPNASYGGEHDHVMSAGRASIPTGNTDNHCAQDSSLSHMTENMEAGLNLNPGVSGQTPGASYTTSQYVDQTSGTNVHNSDGHNTGIRAQPDSHPTTNFPTATEATDYPHPRSLPGHGHQQRGTVPMESSYSVKEPSNEVNERPRHQAPDFSPVPYNCTYCQERTIASNENPVFLCSGCGPYSNIRYCSIACLLADAYGHSQRCTRLSASERYMTHDIPEPTYEPNSIVPLSGYDESAERFRQRAFSVYCSSGDFPRLFMAWAKKFNYTRPQSFDVSESFKRTGEYAVFKSRATGPAQRSNPHADVIYTTIRIKLFSGDPKKEALKRTLNACFLLFDVRIVEFLFRLIRYLILNKEYFEFFKYSEKPPVVFQEFQHQFWREFNFDATMQSNPSDVFNFDREWEHAEHLVEDLERKHPVLQPGYGH</sequence>
<proteinExistence type="predicted"/>
<dbReference type="EMBL" id="KZ679010">
    <property type="protein sequence ID" value="PSS19967.1"/>
    <property type="molecule type" value="Genomic_DNA"/>
</dbReference>
<feature type="region of interest" description="Disordered" evidence="1">
    <location>
        <begin position="1"/>
        <end position="22"/>
    </location>
</feature>
<organism evidence="2 3">
    <name type="scientific">Amorphotheca resinae ATCC 22711</name>
    <dbReference type="NCBI Taxonomy" id="857342"/>
    <lineage>
        <taxon>Eukaryota</taxon>
        <taxon>Fungi</taxon>
        <taxon>Dikarya</taxon>
        <taxon>Ascomycota</taxon>
        <taxon>Pezizomycotina</taxon>
        <taxon>Leotiomycetes</taxon>
        <taxon>Helotiales</taxon>
        <taxon>Amorphothecaceae</taxon>
        <taxon>Amorphotheca</taxon>
    </lineage>
</organism>
<feature type="compositionally biased region" description="Basic and acidic residues" evidence="1">
    <location>
        <begin position="953"/>
        <end position="965"/>
    </location>
</feature>
<feature type="region of interest" description="Disordered" evidence="1">
    <location>
        <begin position="709"/>
        <end position="846"/>
    </location>
</feature>
<protein>
    <submittedName>
        <fullName evidence="2">Uncharacterized protein</fullName>
    </submittedName>
</protein>
<feature type="region of interest" description="Disordered" evidence="1">
    <location>
        <begin position="492"/>
        <end position="694"/>
    </location>
</feature>
<feature type="compositionally biased region" description="Polar residues" evidence="1">
    <location>
        <begin position="869"/>
        <end position="900"/>
    </location>
</feature>
<dbReference type="InParanoid" id="A0A2T3B2T7"/>
<dbReference type="Proteomes" id="UP000241818">
    <property type="component" value="Unassembled WGS sequence"/>
</dbReference>
<feature type="compositionally biased region" description="Basic and acidic residues" evidence="1">
    <location>
        <begin position="548"/>
        <end position="559"/>
    </location>
</feature>
<gene>
    <name evidence="2" type="ORF">M430DRAFT_274953</name>
</gene>
<feature type="compositionally biased region" description="Basic residues" evidence="1">
    <location>
        <begin position="511"/>
        <end position="522"/>
    </location>
</feature>